<dbReference type="RefSeq" id="WP_249709036.1">
    <property type="nucleotide sequence ID" value="NZ_JAMFMB010000009.1"/>
</dbReference>
<name>A0ABT0Q431_9RHOB</name>
<feature type="chain" id="PRO_5047214529" evidence="1">
    <location>
        <begin position="21"/>
        <end position="119"/>
    </location>
</feature>
<evidence type="ECO:0000256" key="1">
    <source>
        <dbReference type="SAM" id="SignalP"/>
    </source>
</evidence>
<dbReference type="EMBL" id="JAMFMB010000009">
    <property type="protein sequence ID" value="MCL6283654.1"/>
    <property type="molecule type" value="Genomic_DNA"/>
</dbReference>
<feature type="signal peptide" evidence="1">
    <location>
        <begin position="1"/>
        <end position="20"/>
    </location>
</feature>
<organism evidence="2 3">
    <name type="scientific">Ruegeria spongiae</name>
    <dbReference type="NCBI Taxonomy" id="2942209"/>
    <lineage>
        <taxon>Bacteria</taxon>
        <taxon>Pseudomonadati</taxon>
        <taxon>Pseudomonadota</taxon>
        <taxon>Alphaproteobacteria</taxon>
        <taxon>Rhodobacterales</taxon>
        <taxon>Roseobacteraceae</taxon>
        <taxon>Ruegeria</taxon>
    </lineage>
</organism>
<keyword evidence="3" id="KW-1185">Reference proteome</keyword>
<comment type="caution">
    <text evidence="2">The sequence shown here is derived from an EMBL/GenBank/DDBJ whole genome shotgun (WGS) entry which is preliminary data.</text>
</comment>
<evidence type="ECO:0000313" key="3">
    <source>
        <dbReference type="Proteomes" id="UP001203880"/>
    </source>
</evidence>
<protein>
    <submittedName>
        <fullName evidence="2">Dihydrodipicolinate reductase</fullName>
    </submittedName>
</protein>
<proteinExistence type="predicted"/>
<dbReference type="Proteomes" id="UP001203880">
    <property type="component" value="Unassembled WGS sequence"/>
</dbReference>
<evidence type="ECO:0000313" key="2">
    <source>
        <dbReference type="EMBL" id="MCL6283654.1"/>
    </source>
</evidence>
<gene>
    <name evidence="2" type="ORF">M3P21_08935</name>
</gene>
<keyword evidence="1" id="KW-0732">Signal</keyword>
<sequence length="119" mass="13531">MFLRLIFFTLSCTLALPAFADFTTVKNEAQFKQIVAGKTLTRPLIKLQVSPDGTISGKGLRWPVEGIWTWQNGYFCRDLYWGGSELGYNCQEVRVHGGKIRFTSDRGKGDFADFRLRSD</sequence>
<reference evidence="2" key="1">
    <citation type="submission" date="2022-05" db="EMBL/GenBank/DDBJ databases">
        <authorList>
            <person name="Park J.-S."/>
        </authorList>
    </citation>
    <scope>NUCLEOTIDE SEQUENCE</scope>
    <source>
        <strain evidence="2">2012CJ41-6</strain>
    </source>
</reference>
<accession>A0ABT0Q431</accession>